<sequence length="273" mass="31138">MPRKEFFDIIVYMKKLITPYAASFGRPNVTIKHFADGESYVRVVPKIKGKTIIYHRLYPEPEKRFFELLLILSKTKASDVFIPYLPYARQDKENKQGEAVSADVLCRLLKNANVKKLITYDCHFLPRAGKFKRAGLEIENRSAGGELYQYAKRYFKHKAFVVVSPDEGASYFTEYAQGHSFRLKKKRKKHNEVKYIKGEVNVRGKNVCILDDIIDTGDTIRRAIEHLQKNGAKRIIVGATHGIFSKGKIKKANLVFTTDSIPNSHSVIALASP</sequence>
<evidence type="ECO:0000313" key="12">
    <source>
        <dbReference type="Proteomes" id="UP000176826"/>
    </source>
</evidence>
<dbReference type="InterPro" id="IPR000836">
    <property type="entry name" value="PRTase_dom"/>
</dbReference>
<dbReference type="EC" id="2.7.6.1" evidence="1"/>
<proteinExistence type="inferred from homology"/>
<evidence type="ECO:0000313" key="11">
    <source>
        <dbReference type="EMBL" id="OGJ03403.1"/>
    </source>
</evidence>
<keyword evidence="5" id="KW-0418">Kinase</keyword>
<dbReference type="GO" id="GO:0002189">
    <property type="term" value="C:ribose phosphate diphosphokinase complex"/>
    <property type="evidence" value="ECO:0007669"/>
    <property type="project" value="TreeGrafter"/>
</dbReference>
<dbReference type="PANTHER" id="PTHR10210:SF32">
    <property type="entry name" value="RIBOSE-PHOSPHATE PYROPHOSPHOKINASE 2"/>
    <property type="match status" value="1"/>
</dbReference>
<evidence type="ECO:0000256" key="6">
    <source>
        <dbReference type="ARBA" id="ARBA00022840"/>
    </source>
</evidence>
<gene>
    <name evidence="11" type="ORF">A3F97_01965</name>
</gene>
<dbReference type="Gene3D" id="3.40.50.2020">
    <property type="match status" value="2"/>
</dbReference>
<dbReference type="GO" id="GO:0000287">
    <property type="term" value="F:magnesium ion binding"/>
    <property type="evidence" value="ECO:0007669"/>
    <property type="project" value="InterPro"/>
</dbReference>
<feature type="domain" description="Ribose-phosphate pyrophosphokinase N-terminal" evidence="10">
    <location>
        <begin position="28"/>
        <end position="112"/>
    </location>
</feature>
<dbReference type="GO" id="GO:0006015">
    <property type="term" value="P:5-phosphoribose 1-diphosphate biosynthetic process"/>
    <property type="evidence" value="ECO:0007669"/>
    <property type="project" value="TreeGrafter"/>
</dbReference>
<dbReference type="NCBIfam" id="TIGR01251">
    <property type="entry name" value="ribP_PPkin"/>
    <property type="match status" value="1"/>
</dbReference>
<dbReference type="GO" id="GO:0004749">
    <property type="term" value="F:ribose phosphate diphosphokinase activity"/>
    <property type="evidence" value="ECO:0007669"/>
    <property type="project" value="UniProtKB-EC"/>
</dbReference>
<dbReference type="CDD" id="cd06223">
    <property type="entry name" value="PRTases_typeI"/>
    <property type="match status" value="1"/>
</dbReference>
<evidence type="ECO:0000259" key="9">
    <source>
        <dbReference type="Pfam" id="PF00156"/>
    </source>
</evidence>
<dbReference type="InterPro" id="IPR005946">
    <property type="entry name" value="Rib-P_diPkinase"/>
</dbReference>
<dbReference type="InterPro" id="IPR029057">
    <property type="entry name" value="PRTase-like"/>
</dbReference>
<evidence type="ECO:0000256" key="2">
    <source>
        <dbReference type="ARBA" id="ARBA00022679"/>
    </source>
</evidence>
<evidence type="ECO:0000256" key="4">
    <source>
        <dbReference type="ARBA" id="ARBA00022741"/>
    </source>
</evidence>
<dbReference type="SMART" id="SM01400">
    <property type="entry name" value="Pribosyltran_N"/>
    <property type="match status" value="1"/>
</dbReference>
<keyword evidence="2" id="KW-0808">Transferase</keyword>
<dbReference type="SUPFAM" id="SSF53271">
    <property type="entry name" value="PRTase-like"/>
    <property type="match status" value="1"/>
</dbReference>
<evidence type="ECO:0000256" key="3">
    <source>
        <dbReference type="ARBA" id="ARBA00022727"/>
    </source>
</evidence>
<evidence type="ECO:0000259" key="10">
    <source>
        <dbReference type="Pfam" id="PF13793"/>
    </source>
</evidence>
<feature type="domain" description="Phosphoribosyltransferase" evidence="9">
    <location>
        <begin position="192"/>
        <end position="241"/>
    </location>
</feature>
<dbReference type="EMBL" id="MFVT01000024">
    <property type="protein sequence ID" value="OGJ03403.1"/>
    <property type="molecule type" value="Genomic_DNA"/>
</dbReference>
<reference evidence="11 12" key="1">
    <citation type="journal article" date="2016" name="Nat. Commun.">
        <title>Thousands of microbial genomes shed light on interconnected biogeochemical processes in an aquifer system.</title>
        <authorList>
            <person name="Anantharaman K."/>
            <person name="Brown C.T."/>
            <person name="Hug L.A."/>
            <person name="Sharon I."/>
            <person name="Castelle C.J."/>
            <person name="Probst A.J."/>
            <person name="Thomas B.C."/>
            <person name="Singh A."/>
            <person name="Wilkins M.J."/>
            <person name="Karaoz U."/>
            <person name="Brodie E.L."/>
            <person name="Williams K.H."/>
            <person name="Hubbard S.S."/>
            <person name="Banfield J.F."/>
        </authorList>
    </citation>
    <scope>NUCLEOTIDE SEQUENCE [LARGE SCALE GENOMIC DNA]</scope>
</reference>
<evidence type="ECO:0000256" key="5">
    <source>
        <dbReference type="ARBA" id="ARBA00022777"/>
    </source>
</evidence>
<dbReference type="GO" id="GO:0005524">
    <property type="term" value="F:ATP binding"/>
    <property type="evidence" value="ECO:0007669"/>
    <property type="project" value="UniProtKB-KW"/>
</dbReference>
<organism evidence="11 12">
    <name type="scientific">Candidatus Nomurabacteria bacterium RIFCSPLOWO2_12_FULL_41_10</name>
    <dbReference type="NCBI Taxonomy" id="1801795"/>
    <lineage>
        <taxon>Bacteria</taxon>
        <taxon>Candidatus Nomuraibacteriota</taxon>
    </lineage>
</organism>
<name>A0A1F6YAJ6_9BACT</name>
<protein>
    <recommendedName>
        <fullName evidence="1">ribose-phosphate diphosphokinase</fullName>
        <ecNumber evidence="1">2.7.6.1</ecNumber>
    </recommendedName>
</protein>
<dbReference type="AlphaFoldDB" id="A0A1F6YAJ6"/>
<dbReference type="GO" id="GO:0005737">
    <property type="term" value="C:cytoplasm"/>
    <property type="evidence" value="ECO:0007669"/>
    <property type="project" value="TreeGrafter"/>
</dbReference>
<comment type="catalytic activity">
    <reaction evidence="7">
        <text>D-ribose 5-phosphate + ATP = 5-phospho-alpha-D-ribose 1-diphosphate + AMP + H(+)</text>
        <dbReference type="Rhea" id="RHEA:15609"/>
        <dbReference type="ChEBI" id="CHEBI:15378"/>
        <dbReference type="ChEBI" id="CHEBI:30616"/>
        <dbReference type="ChEBI" id="CHEBI:58017"/>
        <dbReference type="ChEBI" id="CHEBI:78346"/>
        <dbReference type="ChEBI" id="CHEBI:456215"/>
        <dbReference type="EC" id="2.7.6.1"/>
    </reaction>
</comment>
<dbReference type="PANTHER" id="PTHR10210">
    <property type="entry name" value="RIBOSE-PHOSPHATE DIPHOSPHOKINASE FAMILY MEMBER"/>
    <property type="match status" value="1"/>
</dbReference>
<keyword evidence="6" id="KW-0067">ATP-binding</keyword>
<comment type="similarity">
    <text evidence="8">Belongs to the ribose-phosphate pyrophosphokinase family.</text>
</comment>
<dbReference type="Proteomes" id="UP000176826">
    <property type="component" value="Unassembled WGS sequence"/>
</dbReference>
<dbReference type="GO" id="GO:0006164">
    <property type="term" value="P:purine nucleotide biosynthetic process"/>
    <property type="evidence" value="ECO:0007669"/>
    <property type="project" value="TreeGrafter"/>
</dbReference>
<dbReference type="InterPro" id="IPR029099">
    <property type="entry name" value="Pribosyltran_N"/>
</dbReference>
<dbReference type="Pfam" id="PF00156">
    <property type="entry name" value="Pribosyltran"/>
    <property type="match status" value="1"/>
</dbReference>
<dbReference type="GO" id="GO:0016301">
    <property type="term" value="F:kinase activity"/>
    <property type="evidence" value="ECO:0007669"/>
    <property type="project" value="UniProtKB-KW"/>
</dbReference>
<accession>A0A1F6YAJ6</accession>
<keyword evidence="3 8" id="KW-0545">Nucleotide biosynthesis</keyword>
<evidence type="ECO:0000256" key="1">
    <source>
        <dbReference type="ARBA" id="ARBA00013247"/>
    </source>
</evidence>
<keyword evidence="4" id="KW-0547">Nucleotide-binding</keyword>
<evidence type="ECO:0000256" key="7">
    <source>
        <dbReference type="ARBA" id="ARBA00049535"/>
    </source>
</evidence>
<dbReference type="Pfam" id="PF13793">
    <property type="entry name" value="Pribosyltran_N"/>
    <property type="match status" value="1"/>
</dbReference>
<comment type="caution">
    <text evidence="11">The sequence shown here is derived from an EMBL/GenBank/DDBJ whole genome shotgun (WGS) entry which is preliminary data.</text>
</comment>
<evidence type="ECO:0000256" key="8">
    <source>
        <dbReference type="RuleBase" id="RU004324"/>
    </source>
</evidence>